<gene>
    <name evidence="1" type="ORF">PHPALM_28532</name>
</gene>
<evidence type="ECO:0000313" key="1">
    <source>
        <dbReference type="EMBL" id="POM62329.1"/>
    </source>
</evidence>
<name>A0A2P4X9X6_9STRA</name>
<dbReference type="Proteomes" id="UP000237271">
    <property type="component" value="Unassembled WGS sequence"/>
</dbReference>
<sequence length="204" mass="23319">MGDLHRHLDHLRFQAIPFARFCQDRYDTLIQELENSNVQLVESRQVDHQFVSQMRELAALRVEHAALTAHYKDAYSRFWAVARSLNQDVALPTPASLTRPRSESGSALTRFKSLILRLPTLPTISVMLRIPIPKFLSQSCLIFLKNPRSSGKVAPLKKMPTIPRYYVPSLNLAWIGVVPNNLVIILVRRVLLATPLSWVLCRTR</sequence>
<reference evidence="1 2" key="1">
    <citation type="journal article" date="2017" name="Genome Biol. Evol.">
        <title>Phytophthora megakarya and P. palmivora, closely related causal agents of cacao black pod rot, underwent increases in genome sizes and gene numbers by different mechanisms.</title>
        <authorList>
            <person name="Ali S.S."/>
            <person name="Shao J."/>
            <person name="Lary D.J."/>
            <person name="Kronmiller B."/>
            <person name="Shen D."/>
            <person name="Strem M.D."/>
            <person name="Amoako-Attah I."/>
            <person name="Akrofi A.Y."/>
            <person name="Begoude B.A."/>
            <person name="Ten Hoopen G.M."/>
            <person name="Coulibaly K."/>
            <person name="Kebe B.I."/>
            <person name="Melnick R.L."/>
            <person name="Guiltinan M.J."/>
            <person name="Tyler B.M."/>
            <person name="Meinhardt L.W."/>
            <person name="Bailey B.A."/>
        </authorList>
    </citation>
    <scope>NUCLEOTIDE SEQUENCE [LARGE SCALE GENOMIC DNA]</scope>
    <source>
        <strain evidence="2">sbr112.9</strain>
    </source>
</reference>
<proteinExistence type="predicted"/>
<keyword evidence="2" id="KW-1185">Reference proteome</keyword>
<dbReference type="EMBL" id="NCKW01015601">
    <property type="protein sequence ID" value="POM62329.1"/>
    <property type="molecule type" value="Genomic_DNA"/>
</dbReference>
<evidence type="ECO:0000313" key="2">
    <source>
        <dbReference type="Proteomes" id="UP000237271"/>
    </source>
</evidence>
<organism evidence="1 2">
    <name type="scientific">Phytophthora palmivora</name>
    <dbReference type="NCBI Taxonomy" id="4796"/>
    <lineage>
        <taxon>Eukaryota</taxon>
        <taxon>Sar</taxon>
        <taxon>Stramenopiles</taxon>
        <taxon>Oomycota</taxon>
        <taxon>Peronosporomycetes</taxon>
        <taxon>Peronosporales</taxon>
        <taxon>Peronosporaceae</taxon>
        <taxon>Phytophthora</taxon>
    </lineage>
</organism>
<protein>
    <submittedName>
        <fullName evidence="1">Uncharacterized protein</fullName>
    </submittedName>
</protein>
<comment type="caution">
    <text evidence="1">The sequence shown here is derived from an EMBL/GenBank/DDBJ whole genome shotgun (WGS) entry which is preliminary data.</text>
</comment>
<dbReference type="AlphaFoldDB" id="A0A2P4X9X6"/>
<accession>A0A2P4X9X6</accession>